<proteinExistence type="predicted"/>
<dbReference type="EMBL" id="CP005587">
    <property type="protein sequence ID" value="AGK56392.1"/>
    <property type="molecule type" value="Genomic_DNA"/>
</dbReference>
<evidence type="ECO:0000313" key="1">
    <source>
        <dbReference type="EMBL" id="AGK56392.1"/>
    </source>
</evidence>
<gene>
    <name evidence="1" type="ORF">HYPDE_23528</name>
</gene>
<keyword evidence="2" id="KW-1185">Reference proteome</keyword>
<protein>
    <submittedName>
        <fullName evidence="1">Uncharacterized protein</fullName>
    </submittedName>
</protein>
<dbReference type="KEGG" id="hdt:HYPDE_23528"/>
<accession>N0B2I0</accession>
<reference evidence="1 2" key="1">
    <citation type="journal article" date="2013" name="Genome Announc.">
        <title>Genome sequences for three denitrifying bacterial strains isolated from a uranium- and nitrate-contaminated subsurface environment.</title>
        <authorList>
            <person name="Venkatramanan R."/>
            <person name="Prakash O."/>
            <person name="Woyke T."/>
            <person name="Chain P."/>
            <person name="Goodwin L.A."/>
            <person name="Watson D."/>
            <person name="Brooks S."/>
            <person name="Kostka J.E."/>
            <person name="Green S.J."/>
        </authorList>
    </citation>
    <scope>NUCLEOTIDE SEQUENCE [LARGE SCALE GENOMIC DNA]</scope>
    <source>
        <strain evidence="1 2">1NES1</strain>
    </source>
</reference>
<name>N0B2I0_9HYPH</name>
<organism evidence="1 2">
    <name type="scientific">Hyphomicrobium denitrificans 1NES1</name>
    <dbReference type="NCBI Taxonomy" id="670307"/>
    <lineage>
        <taxon>Bacteria</taxon>
        <taxon>Pseudomonadati</taxon>
        <taxon>Pseudomonadota</taxon>
        <taxon>Alphaproteobacteria</taxon>
        <taxon>Hyphomicrobiales</taxon>
        <taxon>Hyphomicrobiaceae</taxon>
        <taxon>Hyphomicrobium</taxon>
    </lineage>
</organism>
<sequence length="138" mass="15003">MVRDDKPATRASKLGTCSSGGGFSVQVSGLEMPIARNFLGALKHHPGVLVDEDRRIYDEAGNFVRKGTFYTLPTPPWRAENVKRFELLKNALKERAFLPPVLQVRGTAPGAENSGAAPIRPEGRVLTFDALRTGCPIS</sequence>
<evidence type="ECO:0000313" key="2">
    <source>
        <dbReference type="Proteomes" id="UP000005952"/>
    </source>
</evidence>
<dbReference type="STRING" id="670307.HYPDE_23528"/>
<dbReference type="Proteomes" id="UP000005952">
    <property type="component" value="Chromosome"/>
</dbReference>
<dbReference type="AlphaFoldDB" id="N0B2I0"/>
<dbReference type="HOGENOM" id="CLU_1852480_0_0_5"/>